<name>A0A1W1BG61_9ZZZZ</name>
<dbReference type="EMBL" id="FPHC01000026">
    <property type="protein sequence ID" value="SFV52458.1"/>
    <property type="molecule type" value="Genomic_DNA"/>
</dbReference>
<organism evidence="2">
    <name type="scientific">hydrothermal vent metagenome</name>
    <dbReference type="NCBI Taxonomy" id="652676"/>
    <lineage>
        <taxon>unclassified sequences</taxon>
        <taxon>metagenomes</taxon>
        <taxon>ecological metagenomes</taxon>
    </lineage>
</organism>
<dbReference type="GO" id="GO:0016740">
    <property type="term" value="F:transferase activity"/>
    <property type="evidence" value="ECO:0007669"/>
    <property type="project" value="UniProtKB-KW"/>
</dbReference>
<dbReference type="PANTHER" id="PTHR43630">
    <property type="entry name" value="POLY-BETA-1,6-N-ACETYL-D-GLUCOSAMINE SYNTHASE"/>
    <property type="match status" value="1"/>
</dbReference>
<sequence>MKSKISVTMITKDASKYITESLKALERFDEVILLDNGSDDDTVELAERFDNVSVYQSEFIGFGPLKNLAIGYARNSWILSVDSDEVLSKELVDEILSLELDSSKVYSILRDNYYNKKLMKCCGWEGDWVMRLFDKNRVLFNLNRVHESLELSDDISVEKLKHTMKHFTYQNAIELVTKMQRYSTLWAEDYRGKKSSSPTKATMRAIFAFVKFYIFKRGFLNGYEGLLISATNANGVFYKYIKLYEANRRG</sequence>
<protein>
    <submittedName>
        <fullName evidence="2">Putative two-domain glycosyltransferase</fullName>
    </submittedName>
</protein>
<keyword evidence="2" id="KW-0808">Transferase</keyword>
<dbReference type="Pfam" id="PF00535">
    <property type="entry name" value="Glycos_transf_2"/>
    <property type="match status" value="1"/>
</dbReference>
<evidence type="ECO:0000259" key="1">
    <source>
        <dbReference type="Pfam" id="PF00535"/>
    </source>
</evidence>
<dbReference type="InterPro" id="IPR029044">
    <property type="entry name" value="Nucleotide-diphossugar_trans"/>
</dbReference>
<accession>A0A1W1BG61</accession>
<reference evidence="2" key="1">
    <citation type="submission" date="2016-10" db="EMBL/GenBank/DDBJ databases">
        <authorList>
            <person name="de Groot N.N."/>
        </authorList>
    </citation>
    <scope>NUCLEOTIDE SEQUENCE</scope>
</reference>
<dbReference type="InterPro" id="IPR001173">
    <property type="entry name" value="Glyco_trans_2-like"/>
</dbReference>
<dbReference type="PANTHER" id="PTHR43630:SF2">
    <property type="entry name" value="GLYCOSYLTRANSFERASE"/>
    <property type="match status" value="1"/>
</dbReference>
<evidence type="ECO:0000313" key="2">
    <source>
        <dbReference type="EMBL" id="SFV52458.1"/>
    </source>
</evidence>
<gene>
    <name evidence="2" type="ORF">MNB_SV-6-166</name>
</gene>
<proteinExistence type="predicted"/>
<dbReference type="AlphaFoldDB" id="A0A1W1BG61"/>
<feature type="domain" description="Glycosyltransferase 2-like" evidence="1">
    <location>
        <begin position="6"/>
        <end position="96"/>
    </location>
</feature>
<dbReference type="CDD" id="cd02511">
    <property type="entry name" value="Beta4Glucosyltransferase"/>
    <property type="match status" value="1"/>
</dbReference>
<dbReference type="Gene3D" id="3.90.550.10">
    <property type="entry name" value="Spore Coat Polysaccharide Biosynthesis Protein SpsA, Chain A"/>
    <property type="match status" value="1"/>
</dbReference>
<dbReference type="SUPFAM" id="SSF53448">
    <property type="entry name" value="Nucleotide-diphospho-sugar transferases"/>
    <property type="match status" value="1"/>
</dbReference>